<dbReference type="PANTHER" id="PTHR24264">
    <property type="entry name" value="TRYPSIN-RELATED"/>
    <property type="match status" value="1"/>
</dbReference>
<dbReference type="FunFam" id="2.40.10.10:FF:000120">
    <property type="entry name" value="Putative serine protease"/>
    <property type="match status" value="1"/>
</dbReference>
<dbReference type="GO" id="GO:0006508">
    <property type="term" value="P:proteolysis"/>
    <property type="evidence" value="ECO:0007669"/>
    <property type="project" value="UniProtKB-KW"/>
</dbReference>
<keyword evidence="13" id="KW-1185">Reference proteome</keyword>
<dbReference type="InterPro" id="IPR013783">
    <property type="entry name" value="Ig-like_fold"/>
</dbReference>
<gene>
    <name evidence="12" type="ORF">GCM10007876_38070</name>
</gene>
<dbReference type="AlphaFoldDB" id="A0AA37W839"/>
<dbReference type="PRINTS" id="PR00722">
    <property type="entry name" value="CHYMOTRYPSIN"/>
</dbReference>
<dbReference type="GO" id="GO:0004252">
    <property type="term" value="F:serine-type endopeptidase activity"/>
    <property type="evidence" value="ECO:0007669"/>
    <property type="project" value="InterPro"/>
</dbReference>
<dbReference type="InterPro" id="IPR043504">
    <property type="entry name" value="Peptidase_S1_PA_chymotrypsin"/>
</dbReference>
<organism evidence="12 13">
    <name type="scientific">Litoribrevibacter albus</name>
    <dbReference type="NCBI Taxonomy" id="1473156"/>
    <lineage>
        <taxon>Bacteria</taxon>
        <taxon>Pseudomonadati</taxon>
        <taxon>Pseudomonadota</taxon>
        <taxon>Gammaproteobacteria</taxon>
        <taxon>Oceanospirillales</taxon>
        <taxon>Oceanospirillaceae</taxon>
        <taxon>Litoribrevibacter</taxon>
    </lineage>
</organism>
<dbReference type="GO" id="GO:0005615">
    <property type="term" value="C:extracellular space"/>
    <property type="evidence" value="ECO:0007669"/>
    <property type="project" value="TreeGrafter"/>
</dbReference>
<dbReference type="EMBL" id="BSNM01000026">
    <property type="protein sequence ID" value="GLQ33327.1"/>
    <property type="molecule type" value="Genomic_DNA"/>
</dbReference>
<feature type="domain" description="Peptidase S1" evidence="11">
    <location>
        <begin position="46"/>
        <end position="277"/>
    </location>
</feature>
<evidence type="ECO:0000256" key="1">
    <source>
        <dbReference type="ARBA" id="ARBA00004613"/>
    </source>
</evidence>
<dbReference type="SUPFAM" id="SSF50494">
    <property type="entry name" value="Trypsin-like serine proteases"/>
    <property type="match status" value="1"/>
</dbReference>
<dbReference type="PROSITE" id="PS00135">
    <property type="entry name" value="TRYPSIN_SER"/>
    <property type="match status" value="1"/>
</dbReference>
<dbReference type="InterPro" id="IPR033116">
    <property type="entry name" value="TRYPSIN_SER"/>
</dbReference>
<dbReference type="RefSeq" id="WP_284383708.1">
    <property type="nucleotide sequence ID" value="NZ_BSNM01000026.1"/>
</dbReference>
<feature type="chain" id="PRO_5041465606" description="Peptidase S1 domain-containing protein" evidence="10">
    <location>
        <begin position="25"/>
        <end position="617"/>
    </location>
</feature>
<sequence>MSTRFSKAALAVAISGALAANTHASVQTTPQLAKDSSKDSNRMIRIIGGSEAIANSYPWMVSIQSAGDSQHFCGGSLVAANYVLTAAHCIENESAQGVKVVVSEYDLNQTSTQEETLTVKNIYMNSEYGDDHDIALLELSGASKRSPVTLATADTMAALSVGANLTVMGWGNRSTTGEDFPNILHEVQVPLADHDTCNTNYQKLGINITDNMVCAGLAEGGKDSCQGDSGGPLVFQKDSKWIQTGVVSFGEGCAQPDYFGVYTKVANYQEWIAKAQAGEIPPYQNTGPSPDEGDTDTPDTDTPDTDNPDTDYPDDESPDTDFENTAFDLPAYVDLIATGQGNKAEDVLYLFNDTDQALTVQGVSLDNTTHFELTDNQCEGKTLATEEECEIHIAFSANDSEEHEGVLSISSSDAETPTAQVELFGLALDKLELSDDFDGMEGIDDEEWFFDGNTQWSEDVLGDGFELSCDQVNEDEDSLLMTEIEGPGVLEFNINLTGDAPENAIHFLVDGEIVLTISGSRAKADEKHHSTTLTAGKHKVGWVYSKNSANTAEAKASISSVNFKKTEAGADSNADSSSSGDGSSGGGSSDIWFFSILSLLGLRFLSRKGKKSSGKPS</sequence>
<evidence type="ECO:0000313" key="13">
    <source>
        <dbReference type="Proteomes" id="UP001161389"/>
    </source>
</evidence>
<evidence type="ECO:0000256" key="4">
    <source>
        <dbReference type="ARBA" id="ARBA00022729"/>
    </source>
</evidence>
<dbReference type="Proteomes" id="UP001161389">
    <property type="component" value="Unassembled WGS sequence"/>
</dbReference>
<comment type="subcellular location">
    <subcellularLocation>
        <location evidence="1">Secreted</location>
    </subcellularLocation>
</comment>
<dbReference type="PANTHER" id="PTHR24264:SF65">
    <property type="entry name" value="SRCR DOMAIN-CONTAINING PROTEIN"/>
    <property type="match status" value="1"/>
</dbReference>
<keyword evidence="5 8" id="KW-0378">Hydrolase</keyword>
<keyword evidence="3 8" id="KW-0645">Protease</keyword>
<protein>
    <recommendedName>
        <fullName evidence="11">Peptidase S1 domain-containing protein</fullName>
    </recommendedName>
</protein>
<evidence type="ECO:0000256" key="7">
    <source>
        <dbReference type="ARBA" id="ARBA00023157"/>
    </source>
</evidence>
<feature type="compositionally biased region" description="Acidic residues" evidence="9">
    <location>
        <begin position="291"/>
        <end position="321"/>
    </location>
</feature>
<keyword evidence="2" id="KW-0964">Secreted</keyword>
<evidence type="ECO:0000256" key="3">
    <source>
        <dbReference type="ARBA" id="ARBA00022670"/>
    </source>
</evidence>
<evidence type="ECO:0000256" key="9">
    <source>
        <dbReference type="SAM" id="MobiDB-lite"/>
    </source>
</evidence>
<reference evidence="12" key="2">
    <citation type="submission" date="2023-01" db="EMBL/GenBank/DDBJ databases">
        <title>Draft genome sequence of Litoribrevibacter albus strain NBRC 110071.</title>
        <authorList>
            <person name="Sun Q."/>
            <person name="Mori K."/>
        </authorList>
    </citation>
    <scope>NUCLEOTIDE SEQUENCE</scope>
    <source>
        <strain evidence="12">NBRC 110071</strain>
    </source>
</reference>
<keyword evidence="6 8" id="KW-0720">Serine protease</keyword>
<evidence type="ECO:0000256" key="6">
    <source>
        <dbReference type="ARBA" id="ARBA00022825"/>
    </source>
</evidence>
<evidence type="ECO:0000256" key="5">
    <source>
        <dbReference type="ARBA" id="ARBA00022801"/>
    </source>
</evidence>
<reference evidence="12" key="1">
    <citation type="journal article" date="2014" name="Int. J. Syst. Evol. Microbiol.">
        <title>Complete genome sequence of Corynebacterium casei LMG S-19264T (=DSM 44701T), isolated from a smear-ripened cheese.</title>
        <authorList>
            <consortium name="US DOE Joint Genome Institute (JGI-PGF)"/>
            <person name="Walter F."/>
            <person name="Albersmeier A."/>
            <person name="Kalinowski J."/>
            <person name="Ruckert C."/>
        </authorList>
    </citation>
    <scope>NUCLEOTIDE SEQUENCE</scope>
    <source>
        <strain evidence="12">NBRC 110071</strain>
    </source>
</reference>
<dbReference type="Pfam" id="PF00089">
    <property type="entry name" value="Trypsin"/>
    <property type="match status" value="1"/>
</dbReference>
<dbReference type="InterPro" id="IPR018114">
    <property type="entry name" value="TRYPSIN_HIS"/>
</dbReference>
<feature type="region of interest" description="Disordered" evidence="9">
    <location>
        <begin position="279"/>
        <end position="321"/>
    </location>
</feature>
<dbReference type="Gene3D" id="2.60.40.10">
    <property type="entry name" value="Immunoglobulins"/>
    <property type="match status" value="1"/>
</dbReference>
<keyword evidence="7" id="KW-1015">Disulfide bond</keyword>
<evidence type="ECO:0000313" key="12">
    <source>
        <dbReference type="EMBL" id="GLQ33327.1"/>
    </source>
</evidence>
<keyword evidence="4 10" id="KW-0732">Signal</keyword>
<evidence type="ECO:0000256" key="8">
    <source>
        <dbReference type="RuleBase" id="RU363034"/>
    </source>
</evidence>
<evidence type="ECO:0000259" key="11">
    <source>
        <dbReference type="PROSITE" id="PS50240"/>
    </source>
</evidence>
<dbReference type="InterPro" id="IPR001254">
    <property type="entry name" value="Trypsin_dom"/>
</dbReference>
<comment type="caution">
    <text evidence="12">The sequence shown here is derived from an EMBL/GenBank/DDBJ whole genome shotgun (WGS) entry which is preliminary data.</text>
</comment>
<proteinExistence type="predicted"/>
<evidence type="ECO:0000256" key="2">
    <source>
        <dbReference type="ARBA" id="ARBA00022525"/>
    </source>
</evidence>
<accession>A0AA37W839</accession>
<dbReference type="PROSITE" id="PS00134">
    <property type="entry name" value="TRYPSIN_HIS"/>
    <property type="match status" value="1"/>
</dbReference>
<evidence type="ECO:0000256" key="10">
    <source>
        <dbReference type="SAM" id="SignalP"/>
    </source>
</evidence>
<dbReference type="Gene3D" id="2.40.10.10">
    <property type="entry name" value="Trypsin-like serine proteases"/>
    <property type="match status" value="1"/>
</dbReference>
<feature type="signal peptide" evidence="10">
    <location>
        <begin position="1"/>
        <end position="24"/>
    </location>
</feature>
<dbReference type="PROSITE" id="PS50240">
    <property type="entry name" value="TRYPSIN_DOM"/>
    <property type="match status" value="1"/>
</dbReference>
<dbReference type="InterPro" id="IPR050127">
    <property type="entry name" value="Serine_Proteases_S1"/>
</dbReference>
<dbReference type="InterPro" id="IPR001314">
    <property type="entry name" value="Peptidase_S1A"/>
</dbReference>
<name>A0AA37W839_9GAMM</name>
<dbReference type="InterPro" id="IPR009003">
    <property type="entry name" value="Peptidase_S1_PA"/>
</dbReference>
<dbReference type="SMART" id="SM00020">
    <property type="entry name" value="Tryp_SPc"/>
    <property type="match status" value="1"/>
</dbReference>
<dbReference type="CDD" id="cd00190">
    <property type="entry name" value="Tryp_SPc"/>
    <property type="match status" value="1"/>
</dbReference>